<evidence type="ECO:0000313" key="6">
    <source>
        <dbReference type="Proteomes" id="UP000438914"/>
    </source>
</evidence>
<dbReference type="EMBL" id="VUNG01000001">
    <property type="protein sequence ID" value="MST83124.1"/>
    <property type="molecule type" value="Genomic_DNA"/>
</dbReference>
<dbReference type="GO" id="GO:0005829">
    <property type="term" value="C:cytosol"/>
    <property type="evidence" value="ECO:0007669"/>
    <property type="project" value="TreeGrafter"/>
</dbReference>
<keyword evidence="6" id="KW-1185">Reference proteome</keyword>
<gene>
    <name evidence="5" type="ORF">FYJ73_00220</name>
</gene>
<organism evidence="5 6">
    <name type="scientific">Hallella mizrahii</name>
    <dbReference type="NCBI Taxonomy" id="2606637"/>
    <lineage>
        <taxon>Bacteria</taxon>
        <taxon>Pseudomonadati</taxon>
        <taxon>Bacteroidota</taxon>
        <taxon>Bacteroidia</taxon>
        <taxon>Bacteroidales</taxon>
        <taxon>Prevotellaceae</taxon>
        <taxon>Hallella</taxon>
    </lineage>
</organism>
<keyword evidence="2 4" id="KW-0479">Metal-binding</keyword>
<feature type="binding site" evidence="4">
    <location>
        <position position="10"/>
    </location>
    <ligand>
        <name>a divalent metal cation</name>
        <dbReference type="ChEBI" id="CHEBI:60240"/>
        <label>1</label>
    </ligand>
</feature>
<dbReference type="GO" id="GO:0016788">
    <property type="term" value="F:hydrolase activity, acting on ester bonds"/>
    <property type="evidence" value="ECO:0007669"/>
    <property type="project" value="InterPro"/>
</dbReference>
<dbReference type="PIRSF" id="PIRSF005902">
    <property type="entry name" value="DNase_TatD"/>
    <property type="match status" value="1"/>
</dbReference>
<evidence type="ECO:0000256" key="2">
    <source>
        <dbReference type="ARBA" id="ARBA00022723"/>
    </source>
</evidence>
<proteinExistence type="inferred from homology"/>
<dbReference type="AlphaFoldDB" id="A0A7K0KB38"/>
<dbReference type="Proteomes" id="UP000438914">
    <property type="component" value="Unassembled WGS sequence"/>
</dbReference>
<dbReference type="Gene3D" id="3.20.20.140">
    <property type="entry name" value="Metal-dependent hydrolases"/>
    <property type="match status" value="1"/>
</dbReference>
<evidence type="ECO:0000256" key="3">
    <source>
        <dbReference type="ARBA" id="ARBA00022801"/>
    </source>
</evidence>
<dbReference type="RefSeq" id="WP_154532409.1">
    <property type="nucleotide sequence ID" value="NZ_VUNG01000001.1"/>
</dbReference>
<comment type="caution">
    <text evidence="5">The sequence shown here is derived from an EMBL/GenBank/DDBJ whole genome shotgun (WGS) entry which is preliminary data.</text>
</comment>
<protein>
    <submittedName>
        <fullName evidence="5">TatD family deoxyribonuclease</fullName>
    </submittedName>
</protein>
<feature type="binding site" evidence="4">
    <location>
        <position position="217"/>
    </location>
    <ligand>
        <name>a divalent metal cation</name>
        <dbReference type="ChEBI" id="CHEBI:60240"/>
        <label>1</label>
    </ligand>
</feature>
<sequence>MIPFIDTHAHLDGEEFKDDLPQTIQRAKDAGVGAILVPGIDESSIASVMAVCRQYSGYCYPMIGLQPEEVRDDWERVLGVMQQELESSRNSLAADAPLRYIAVGECGLDFYWSREFEQQQLKAFERQVEWSVQYQLPLMIHCRKAQNELLHIMKPYEKVLPGGVFHCFTGNQKEAEAYLRFDRFCLGVGGVSTFKSSHLREDLPAAVPLNRIVLETDSPYMAPVPHRGKRNESAYVADVRLTLAQAYGVSADEVALVTNKNVETLFGVRPLAVC</sequence>
<dbReference type="SUPFAM" id="SSF51556">
    <property type="entry name" value="Metallo-dependent hydrolases"/>
    <property type="match status" value="1"/>
</dbReference>
<dbReference type="PANTHER" id="PTHR46124">
    <property type="entry name" value="D-AMINOACYL-TRNA DEACYLASE"/>
    <property type="match status" value="1"/>
</dbReference>
<keyword evidence="3" id="KW-0378">Hydrolase</keyword>
<reference evidence="5 6" key="1">
    <citation type="submission" date="2019-08" db="EMBL/GenBank/DDBJ databases">
        <title>In-depth cultivation of the pig gut microbiome towards novel bacterial diversity and tailored functional studies.</title>
        <authorList>
            <person name="Wylensek D."/>
            <person name="Hitch T.C.A."/>
            <person name="Clavel T."/>
        </authorList>
    </citation>
    <scope>NUCLEOTIDE SEQUENCE [LARGE SCALE GENOMIC DNA]</scope>
    <source>
        <strain evidence="5 6">LKV-178-WT-2A</strain>
    </source>
</reference>
<accession>A0A7K0KB38</accession>
<feature type="binding site" evidence="4">
    <location>
        <position position="105"/>
    </location>
    <ligand>
        <name>a divalent metal cation</name>
        <dbReference type="ChEBI" id="CHEBI:60240"/>
        <label>1</label>
    </ligand>
</feature>
<evidence type="ECO:0000256" key="1">
    <source>
        <dbReference type="ARBA" id="ARBA00009275"/>
    </source>
</evidence>
<name>A0A7K0KB38_9BACT</name>
<dbReference type="InterPro" id="IPR032466">
    <property type="entry name" value="Metal_Hydrolase"/>
</dbReference>
<dbReference type="GO" id="GO:0046872">
    <property type="term" value="F:metal ion binding"/>
    <property type="evidence" value="ECO:0007669"/>
    <property type="project" value="UniProtKB-KW"/>
</dbReference>
<dbReference type="CDD" id="cd01310">
    <property type="entry name" value="TatD_DNAse"/>
    <property type="match status" value="1"/>
</dbReference>
<dbReference type="FunFam" id="3.20.20.140:FF:000005">
    <property type="entry name" value="TatD family hydrolase"/>
    <property type="match status" value="1"/>
</dbReference>
<dbReference type="PANTHER" id="PTHR46124:SF4">
    <property type="entry name" value="HYDROLASE TATD"/>
    <property type="match status" value="1"/>
</dbReference>
<feature type="binding site" evidence="4">
    <location>
        <position position="166"/>
    </location>
    <ligand>
        <name>a divalent metal cation</name>
        <dbReference type="ChEBI" id="CHEBI:60240"/>
        <label>2</label>
    </ligand>
</feature>
<evidence type="ECO:0000256" key="4">
    <source>
        <dbReference type="PIRSR" id="PIRSR005902-1"/>
    </source>
</evidence>
<feature type="binding site" evidence="4">
    <location>
        <position position="8"/>
    </location>
    <ligand>
        <name>a divalent metal cation</name>
        <dbReference type="ChEBI" id="CHEBI:60240"/>
        <label>1</label>
    </ligand>
</feature>
<dbReference type="Pfam" id="PF01026">
    <property type="entry name" value="TatD_DNase"/>
    <property type="match status" value="1"/>
</dbReference>
<dbReference type="InterPro" id="IPR018228">
    <property type="entry name" value="DNase_TatD-rel_CS"/>
</dbReference>
<comment type="similarity">
    <text evidence="1">Belongs to the metallo-dependent hydrolases superfamily. TatD-type hydrolase family.</text>
</comment>
<feature type="binding site" evidence="4">
    <location>
        <position position="141"/>
    </location>
    <ligand>
        <name>a divalent metal cation</name>
        <dbReference type="ChEBI" id="CHEBI:60240"/>
        <label>2</label>
    </ligand>
</feature>
<evidence type="ECO:0000313" key="5">
    <source>
        <dbReference type="EMBL" id="MST83124.1"/>
    </source>
</evidence>
<dbReference type="PROSITE" id="PS01137">
    <property type="entry name" value="TATD_1"/>
    <property type="match status" value="1"/>
</dbReference>
<dbReference type="InterPro" id="IPR001130">
    <property type="entry name" value="TatD-like"/>
</dbReference>